<proteinExistence type="predicted"/>
<dbReference type="InterPro" id="IPR036102">
    <property type="entry name" value="OsmC/Ohrsf"/>
</dbReference>
<gene>
    <name evidence="1" type="ORF">METZ01_LOCUS41926</name>
</gene>
<dbReference type="SUPFAM" id="SSF82784">
    <property type="entry name" value="OsmC-like"/>
    <property type="match status" value="1"/>
</dbReference>
<evidence type="ECO:0008006" key="2">
    <source>
        <dbReference type="Google" id="ProtNLM"/>
    </source>
</evidence>
<dbReference type="AlphaFoldDB" id="A0A381RBH2"/>
<evidence type="ECO:0000313" key="1">
    <source>
        <dbReference type="EMBL" id="SUZ89072.1"/>
    </source>
</evidence>
<dbReference type="Gene3D" id="3.30.300.20">
    <property type="match status" value="1"/>
</dbReference>
<dbReference type="EMBL" id="UINC01001802">
    <property type="protein sequence ID" value="SUZ89072.1"/>
    <property type="molecule type" value="Genomic_DNA"/>
</dbReference>
<accession>A0A381RBH2</accession>
<reference evidence="1" key="1">
    <citation type="submission" date="2018-05" db="EMBL/GenBank/DDBJ databases">
        <authorList>
            <person name="Lanie J.A."/>
            <person name="Ng W.-L."/>
            <person name="Kazmierczak K.M."/>
            <person name="Andrzejewski T.M."/>
            <person name="Davidsen T.M."/>
            <person name="Wayne K.J."/>
            <person name="Tettelin H."/>
            <person name="Glass J.I."/>
            <person name="Rusch D."/>
            <person name="Podicherti R."/>
            <person name="Tsui H.-C.T."/>
            <person name="Winkler M.E."/>
        </authorList>
    </citation>
    <scope>NUCLEOTIDE SEQUENCE</scope>
</reference>
<organism evidence="1">
    <name type="scientific">marine metagenome</name>
    <dbReference type="NCBI Taxonomy" id="408172"/>
    <lineage>
        <taxon>unclassified sequences</taxon>
        <taxon>metagenomes</taxon>
        <taxon>ecological metagenomes</taxon>
    </lineage>
</organism>
<name>A0A381RBH2_9ZZZZ</name>
<protein>
    <recommendedName>
        <fullName evidence="2">OsmC family protein</fullName>
    </recommendedName>
</protein>
<sequence>MVMNRIILRPQIVFSGSHKPTPNELAALHEKALKSCFIANSIKSAVIIEQQ</sequence>
<dbReference type="InterPro" id="IPR015946">
    <property type="entry name" value="KH_dom-like_a/b"/>
</dbReference>